<proteinExistence type="inferred from homology"/>
<gene>
    <name evidence="3" type="ORF">D8674_007026</name>
</gene>
<keyword evidence="2" id="KW-0698">rRNA processing</keyword>
<evidence type="ECO:0000313" key="4">
    <source>
        <dbReference type="Proteomes" id="UP000327157"/>
    </source>
</evidence>
<comment type="similarity">
    <text evidence="1">Belongs to the TSR2 family.</text>
</comment>
<evidence type="ECO:0000313" key="3">
    <source>
        <dbReference type="EMBL" id="KAB2607309.1"/>
    </source>
</evidence>
<dbReference type="Proteomes" id="UP000327157">
    <property type="component" value="Chromosome 11"/>
</dbReference>
<organism evidence="3 4">
    <name type="scientific">Pyrus ussuriensis x Pyrus communis</name>
    <dbReference type="NCBI Taxonomy" id="2448454"/>
    <lineage>
        <taxon>Eukaryota</taxon>
        <taxon>Viridiplantae</taxon>
        <taxon>Streptophyta</taxon>
        <taxon>Embryophyta</taxon>
        <taxon>Tracheophyta</taxon>
        <taxon>Spermatophyta</taxon>
        <taxon>Magnoliopsida</taxon>
        <taxon>eudicotyledons</taxon>
        <taxon>Gunneridae</taxon>
        <taxon>Pentapetalae</taxon>
        <taxon>rosids</taxon>
        <taxon>fabids</taxon>
        <taxon>Rosales</taxon>
        <taxon>Rosaceae</taxon>
        <taxon>Amygdaloideae</taxon>
        <taxon>Maleae</taxon>
        <taxon>Pyrus</taxon>
    </lineage>
</organism>
<evidence type="ECO:0000256" key="2">
    <source>
        <dbReference type="ARBA" id="ARBA00022552"/>
    </source>
</evidence>
<reference evidence="4" key="2">
    <citation type="submission" date="2019-10" db="EMBL/GenBank/DDBJ databases">
        <title>A de novo genome assembly of a pear dwarfing rootstock.</title>
        <authorList>
            <person name="Wang F."/>
            <person name="Wang J."/>
            <person name="Li S."/>
            <person name="Zhang Y."/>
            <person name="Fang M."/>
            <person name="Ma L."/>
            <person name="Zhao Y."/>
            <person name="Jiang S."/>
        </authorList>
    </citation>
    <scope>NUCLEOTIDE SEQUENCE [LARGE SCALE GENOMIC DNA]</scope>
</reference>
<accession>A0A5N5FW11</accession>
<dbReference type="GO" id="GO:0006364">
    <property type="term" value="P:rRNA processing"/>
    <property type="evidence" value="ECO:0007669"/>
    <property type="project" value="UniProtKB-KW"/>
</dbReference>
<reference evidence="3 4" key="3">
    <citation type="submission" date="2019-11" db="EMBL/GenBank/DDBJ databases">
        <title>A de novo genome assembly of a pear dwarfing rootstock.</title>
        <authorList>
            <person name="Wang F."/>
            <person name="Wang J."/>
            <person name="Li S."/>
            <person name="Zhang Y."/>
            <person name="Fang M."/>
            <person name="Ma L."/>
            <person name="Zhao Y."/>
            <person name="Jiang S."/>
        </authorList>
    </citation>
    <scope>NUCLEOTIDE SEQUENCE [LARGE SCALE GENOMIC DNA]</scope>
    <source>
        <strain evidence="3">S2</strain>
        <tissue evidence="3">Leaf</tissue>
    </source>
</reference>
<sequence>MEPERKISAVAGPILQEGIGLALSRWSEPQLAVENEWGGRDSCRKAEQLVADIFSWFNHSTEPFYVDDLEDTLNEATLSLNTVAEDGSIEEVFLLYLTSSFRGTLDSILMEYDEMEKI</sequence>
<dbReference type="OrthoDB" id="912026at2759"/>
<comment type="caution">
    <text evidence="3">The sequence shown here is derived from an EMBL/GenBank/DDBJ whole genome shotgun (WGS) entry which is preliminary data.</text>
</comment>
<dbReference type="AlphaFoldDB" id="A0A5N5FW11"/>
<name>A0A5N5FW11_9ROSA</name>
<evidence type="ECO:0000256" key="1">
    <source>
        <dbReference type="ARBA" id="ARBA00006524"/>
    </source>
</evidence>
<protein>
    <recommendedName>
        <fullName evidence="5">Pre-rRNA-processing protein TSR2-like protein</fullName>
    </recommendedName>
</protein>
<evidence type="ECO:0008006" key="5">
    <source>
        <dbReference type="Google" id="ProtNLM"/>
    </source>
</evidence>
<dbReference type="EMBL" id="SMOL01000559">
    <property type="protein sequence ID" value="KAB2607309.1"/>
    <property type="molecule type" value="Genomic_DNA"/>
</dbReference>
<dbReference type="Pfam" id="PF10273">
    <property type="entry name" value="WGG"/>
    <property type="match status" value="1"/>
</dbReference>
<keyword evidence="4" id="KW-1185">Reference proteome</keyword>
<dbReference type="InterPro" id="IPR019398">
    <property type="entry name" value="Pre-rRNA_process_TSR2"/>
</dbReference>
<reference evidence="3 4" key="1">
    <citation type="submission" date="2019-09" db="EMBL/GenBank/DDBJ databases">
        <authorList>
            <person name="Ou C."/>
        </authorList>
    </citation>
    <scope>NUCLEOTIDE SEQUENCE [LARGE SCALE GENOMIC DNA]</scope>
    <source>
        <strain evidence="3">S2</strain>
        <tissue evidence="3">Leaf</tissue>
    </source>
</reference>
<dbReference type="PANTHER" id="PTHR21250">
    <property type="entry name" value="PRE-RRNA-PROCESSING PROTEIN TSR2 HOMOLOG"/>
    <property type="match status" value="1"/>
</dbReference>